<sequence>MTKKTELMVPAGSLAELERYFAAGADAALIGEAKYGMRLPGDFSIDQIAEAVRMAHHHGAKIYVSMGNLMTNDLLKDLPAYIKQLADFDVDGVEFGDPAVLQTVRETAPQLALHWNAEMTSTNYATANYWGSKGATRVVFARELNMDELTGMHPSLEIESEVQVHGMTNIYHSKRRLVQSYMTHQGRPVKPGEDLGLERGLFLIEAERPDEKFPIYEDRNGTHIMSSDDICIIEDLHLLMGAGVSSFKIETLLKSISYNELVIHSYREAIDAYFKDPEGYEFDETWIENIRKVQDPERELTFGFYYKEQVY</sequence>
<accession>A0ABW3RYN2</accession>
<evidence type="ECO:0000313" key="1">
    <source>
        <dbReference type="EMBL" id="MFD1177025.1"/>
    </source>
</evidence>
<dbReference type="PANTHER" id="PTHR30217:SF7">
    <property type="entry name" value="TRNA HYDROXYLATION PROTEIN P2"/>
    <property type="match status" value="1"/>
</dbReference>
<keyword evidence="2" id="KW-1185">Reference proteome</keyword>
<dbReference type="Proteomes" id="UP001597262">
    <property type="component" value="Unassembled WGS sequence"/>
</dbReference>
<evidence type="ECO:0000313" key="2">
    <source>
        <dbReference type="Proteomes" id="UP001597262"/>
    </source>
</evidence>
<dbReference type="RefSeq" id="WP_379319474.1">
    <property type="nucleotide sequence ID" value="NZ_JBHTLM010000007.1"/>
</dbReference>
<dbReference type="Pfam" id="PF01136">
    <property type="entry name" value="Peptidase_U32"/>
    <property type="match status" value="1"/>
</dbReference>
<dbReference type="InterPro" id="IPR051454">
    <property type="entry name" value="RNA/ubiquinone_mod_enzymes"/>
</dbReference>
<comment type="caution">
    <text evidence="1">The sequence shown here is derived from an EMBL/GenBank/DDBJ whole genome shotgun (WGS) entry which is preliminary data.</text>
</comment>
<dbReference type="PANTHER" id="PTHR30217">
    <property type="entry name" value="PEPTIDASE U32 FAMILY"/>
    <property type="match status" value="1"/>
</dbReference>
<dbReference type="InterPro" id="IPR001539">
    <property type="entry name" value="Peptidase_U32"/>
</dbReference>
<name>A0ABW3RYN2_9BACL</name>
<protein>
    <submittedName>
        <fullName evidence="1">Peptidase U32 family protein</fullName>
    </submittedName>
</protein>
<organism evidence="1 2">
    <name type="scientific">Paenibacillus puldeungensis</name>
    <dbReference type="NCBI Taxonomy" id="696536"/>
    <lineage>
        <taxon>Bacteria</taxon>
        <taxon>Bacillati</taxon>
        <taxon>Bacillota</taxon>
        <taxon>Bacilli</taxon>
        <taxon>Bacillales</taxon>
        <taxon>Paenibacillaceae</taxon>
        <taxon>Paenibacillus</taxon>
    </lineage>
</organism>
<dbReference type="EMBL" id="JBHTLM010000007">
    <property type="protein sequence ID" value="MFD1177025.1"/>
    <property type="molecule type" value="Genomic_DNA"/>
</dbReference>
<reference evidence="2" key="1">
    <citation type="journal article" date="2019" name="Int. J. Syst. Evol. Microbiol.">
        <title>The Global Catalogue of Microorganisms (GCM) 10K type strain sequencing project: providing services to taxonomists for standard genome sequencing and annotation.</title>
        <authorList>
            <consortium name="The Broad Institute Genomics Platform"/>
            <consortium name="The Broad Institute Genome Sequencing Center for Infectious Disease"/>
            <person name="Wu L."/>
            <person name="Ma J."/>
        </authorList>
    </citation>
    <scope>NUCLEOTIDE SEQUENCE [LARGE SCALE GENOMIC DNA]</scope>
    <source>
        <strain evidence="2">CCUG 59189</strain>
    </source>
</reference>
<proteinExistence type="predicted"/>
<gene>
    <name evidence="1" type="ORF">ACFQ3W_12035</name>
</gene>